<dbReference type="EMBL" id="MFFS01000063">
    <property type="protein sequence ID" value="OGF21378.1"/>
    <property type="molecule type" value="Genomic_DNA"/>
</dbReference>
<keyword evidence="5 9" id="KW-0676">Redox-active center</keyword>
<name>A0A1F5S3U5_9BACT</name>
<evidence type="ECO:0000256" key="3">
    <source>
        <dbReference type="ARBA" id="ARBA00022982"/>
    </source>
</evidence>
<dbReference type="PIRSF" id="PIRSF000077">
    <property type="entry name" value="Thioredoxin"/>
    <property type="match status" value="1"/>
</dbReference>
<dbReference type="PROSITE" id="PS51352">
    <property type="entry name" value="THIOREDOXIN_2"/>
    <property type="match status" value="1"/>
</dbReference>
<accession>A0A1F5S3U5</accession>
<evidence type="ECO:0000259" key="10">
    <source>
        <dbReference type="PROSITE" id="PS51352"/>
    </source>
</evidence>
<evidence type="ECO:0000256" key="4">
    <source>
        <dbReference type="ARBA" id="ARBA00023157"/>
    </source>
</evidence>
<dbReference type="PANTHER" id="PTHR45663:SF11">
    <property type="entry name" value="GEO12009P1"/>
    <property type="match status" value="1"/>
</dbReference>
<dbReference type="Gene3D" id="3.40.30.10">
    <property type="entry name" value="Glutaredoxin"/>
    <property type="match status" value="1"/>
</dbReference>
<evidence type="ECO:0000313" key="11">
    <source>
        <dbReference type="EMBL" id="OGF21378.1"/>
    </source>
</evidence>
<dbReference type="InterPro" id="IPR036249">
    <property type="entry name" value="Thioredoxin-like_sf"/>
</dbReference>
<comment type="similarity">
    <text evidence="1 7">Belongs to the thioredoxin family.</text>
</comment>
<feature type="site" description="Contributes to redox potential value" evidence="8">
    <location>
        <position position="32"/>
    </location>
</feature>
<evidence type="ECO:0000256" key="5">
    <source>
        <dbReference type="ARBA" id="ARBA00023284"/>
    </source>
</evidence>
<feature type="domain" description="Thioredoxin" evidence="10">
    <location>
        <begin position="1"/>
        <end position="108"/>
    </location>
</feature>
<feature type="disulfide bond" description="Redox-active" evidence="9">
    <location>
        <begin position="31"/>
        <end position="34"/>
    </location>
</feature>
<feature type="active site" description="Nucleophile" evidence="8">
    <location>
        <position position="34"/>
    </location>
</feature>
<proteinExistence type="inferred from homology"/>
<feature type="active site" description="Nucleophile" evidence="8">
    <location>
        <position position="31"/>
    </location>
</feature>
<dbReference type="PROSITE" id="PS00194">
    <property type="entry name" value="THIOREDOXIN_1"/>
    <property type="match status" value="1"/>
</dbReference>
<feature type="site" description="Contributes to redox potential value" evidence="8">
    <location>
        <position position="33"/>
    </location>
</feature>
<gene>
    <name evidence="11" type="ORF">A2Y83_02185</name>
</gene>
<evidence type="ECO:0000313" key="12">
    <source>
        <dbReference type="Proteomes" id="UP000178323"/>
    </source>
</evidence>
<dbReference type="InterPro" id="IPR005746">
    <property type="entry name" value="Thioredoxin"/>
</dbReference>
<evidence type="ECO:0000256" key="6">
    <source>
        <dbReference type="NCBIfam" id="TIGR01068"/>
    </source>
</evidence>
<dbReference type="SUPFAM" id="SSF52833">
    <property type="entry name" value="Thioredoxin-like"/>
    <property type="match status" value="1"/>
</dbReference>
<dbReference type="FunFam" id="3.40.30.10:FF:000001">
    <property type="entry name" value="Thioredoxin"/>
    <property type="match status" value="1"/>
</dbReference>
<evidence type="ECO:0000256" key="8">
    <source>
        <dbReference type="PIRSR" id="PIRSR000077-1"/>
    </source>
</evidence>
<dbReference type="InterPro" id="IPR017937">
    <property type="entry name" value="Thioredoxin_CS"/>
</dbReference>
<dbReference type="GO" id="GO:0015035">
    <property type="term" value="F:protein-disulfide reductase activity"/>
    <property type="evidence" value="ECO:0007669"/>
    <property type="project" value="UniProtKB-UniRule"/>
</dbReference>
<evidence type="ECO:0000256" key="9">
    <source>
        <dbReference type="PIRSR" id="PIRSR000077-4"/>
    </source>
</evidence>
<comment type="caution">
    <text evidence="11">The sequence shown here is derived from an EMBL/GenBank/DDBJ whole genome shotgun (WGS) entry which is preliminary data.</text>
</comment>
<dbReference type="PRINTS" id="PR00421">
    <property type="entry name" value="THIOREDOXIN"/>
</dbReference>
<keyword evidence="3" id="KW-0249">Electron transport</keyword>
<dbReference type="AlphaFoldDB" id="A0A1F5S3U5"/>
<evidence type="ECO:0000256" key="2">
    <source>
        <dbReference type="ARBA" id="ARBA00022448"/>
    </source>
</evidence>
<dbReference type="InterPro" id="IPR013766">
    <property type="entry name" value="Thioredoxin_domain"/>
</dbReference>
<sequence>MAEVIFTKENFDEEILSYEGVVLVDFWAPWCGPCRAMGHVIEELVKEMEHKRGVKIGKLNVDEYPELAGKYGIMSIPAIFVFKSGKVVEKLIGLQNKEKLKEKIEEQL</sequence>
<evidence type="ECO:0000256" key="1">
    <source>
        <dbReference type="ARBA" id="ARBA00008987"/>
    </source>
</evidence>
<evidence type="ECO:0000256" key="7">
    <source>
        <dbReference type="PIRNR" id="PIRNR000077"/>
    </source>
</evidence>
<dbReference type="CDD" id="cd02947">
    <property type="entry name" value="TRX_family"/>
    <property type="match status" value="1"/>
</dbReference>
<dbReference type="PANTHER" id="PTHR45663">
    <property type="entry name" value="GEO12009P1"/>
    <property type="match status" value="1"/>
</dbReference>
<dbReference type="STRING" id="1797985.A2Y83_02185"/>
<dbReference type="Proteomes" id="UP000178323">
    <property type="component" value="Unassembled WGS sequence"/>
</dbReference>
<organism evidence="11 12">
    <name type="scientific">Candidatus Falkowbacteria bacterium RBG_13_39_14</name>
    <dbReference type="NCBI Taxonomy" id="1797985"/>
    <lineage>
        <taxon>Bacteria</taxon>
        <taxon>Candidatus Falkowiibacteriota</taxon>
    </lineage>
</organism>
<dbReference type="GO" id="GO:0045454">
    <property type="term" value="P:cell redox homeostasis"/>
    <property type="evidence" value="ECO:0007669"/>
    <property type="project" value="TreeGrafter"/>
</dbReference>
<dbReference type="NCBIfam" id="TIGR01068">
    <property type="entry name" value="thioredoxin"/>
    <property type="match status" value="1"/>
</dbReference>
<reference evidence="11 12" key="1">
    <citation type="journal article" date="2016" name="Nat. Commun.">
        <title>Thousands of microbial genomes shed light on interconnected biogeochemical processes in an aquifer system.</title>
        <authorList>
            <person name="Anantharaman K."/>
            <person name="Brown C.T."/>
            <person name="Hug L.A."/>
            <person name="Sharon I."/>
            <person name="Castelle C.J."/>
            <person name="Probst A.J."/>
            <person name="Thomas B.C."/>
            <person name="Singh A."/>
            <person name="Wilkins M.J."/>
            <person name="Karaoz U."/>
            <person name="Brodie E.L."/>
            <person name="Williams K.H."/>
            <person name="Hubbard S.S."/>
            <person name="Banfield J.F."/>
        </authorList>
    </citation>
    <scope>NUCLEOTIDE SEQUENCE [LARGE SCALE GENOMIC DNA]</scope>
</reference>
<keyword evidence="2" id="KW-0813">Transport</keyword>
<feature type="site" description="Deprotonates C-terminal active site Cys" evidence="8">
    <location>
        <position position="25"/>
    </location>
</feature>
<keyword evidence="4 9" id="KW-1015">Disulfide bond</keyword>
<protein>
    <recommendedName>
        <fullName evidence="6 7">Thioredoxin</fullName>
    </recommendedName>
</protein>
<dbReference type="Pfam" id="PF00085">
    <property type="entry name" value="Thioredoxin"/>
    <property type="match status" value="1"/>
</dbReference>
<dbReference type="GO" id="GO:0005829">
    <property type="term" value="C:cytosol"/>
    <property type="evidence" value="ECO:0007669"/>
    <property type="project" value="TreeGrafter"/>
</dbReference>